<dbReference type="SUPFAM" id="SSF55729">
    <property type="entry name" value="Acyl-CoA N-acyltransferases (Nat)"/>
    <property type="match status" value="1"/>
</dbReference>
<reference evidence="2" key="1">
    <citation type="submission" date="2022-11" db="EMBL/GenBank/DDBJ databases">
        <title>Draft genome sequence of Sellimonas catena strain 18CBH55.</title>
        <authorList>
            <person name="Atsushi H."/>
            <person name="Moriya O."/>
            <person name="Mitsuo S."/>
        </authorList>
    </citation>
    <scope>NUCLEOTIDE SEQUENCE</scope>
    <source>
        <strain evidence="2">18CBH55</strain>
    </source>
</reference>
<reference evidence="2" key="3">
    <citation type="journal article" date="2023" name="Int. J. Syst. Evol. Microbiol.">
        <title>Sellimonas catena sp. nov., isolated from human faeces.</title>
        <authorList>
            <person name="Hisatomi A."/>
            <person name="Ohkuma M."/>
            <person name="Sakamoto M."/>
        </authorList>
    </citation>
    <scope>NUCLEOTIDE SEQUENCE</scope>
    <source>
        <strain evidence="2">18CBH55</strain>
    </source>
</reference>
<evidence type="ECO:0000259" key="1">
    <source>
        <dbReference type="Pfam" id="PF00583"/>
    </source>
</evidence>
<dbReference type="EMBL" id="BSCH01000028">
    <property type="protein sequence ID" value="GLG91851.1"/>
    <property type="molecule type" value="Genomic_DNA"/>
</dbReference>
<sequence length="74" mass="8519">MDLILEKANGEKHIGAVRICDFEKRCVLKQIFILPEYQGYGYAQEAIKMVESFYTKAKRWHGSGILRKRKTGGV</sequence>
<dbReference type="Gene3D" id="3.40.630.30">
    <property type="match status" value="1"/>
</dbReference>
<dbReference type="AlphaFoldDB" id="A0A9W6FHD2"/>
<protein>
    <recommendedName>
        <fullName evidence="1">N-acetyltransferase domain-containing protein</fullName>
    </recommendedName>
</protein>
<dbReference type="Pfam" id="PF00583">
    <property type="entry name" value="Acetyltransf_1"/>
    <property type="match status" value="1"/>
</dbReference>
<comment type="caution">
    <text evidence="2">The sequence shown here is derived from an EMBL/GenBank/DDBJ whole genome shotgun (WGS) entry which is preliminary data.</text>
</comment>
<evidence type="ECO:0000313" key="2">
    <source>
        <dbReference type="EMBL" id="GLG91851.1"/>
    </source>
</evidence>
<gene>
    <name evidence="2" type="ORF">Selli2_32780</name>
</gene>
<proteinExistence type="predicted"/>
<evidence type="ECO:0000313" key="3">
    <source>
        <dbReference type="Proteomes" id="UP001145094"/>
    </source>
</evidence>
<name>A0A9W6FHD2_9FIRM</name>
<dbReference type="Proteomes" id="UP001145094">
    <property type="component" value="Unassembled WGS sequence"/>
</dbReference>
<feature type="domain" description="N-acetyltransferase" evidence="1">
    <location>
        <begin position="10"/>
        <end position="55"/>
    </location>
</feature>
<dbReference type="InterPro" id="IPR016181">
    <property type="entry name" value="Acyl_CoA_acyltransferase"/>
</dbReference>
<organism evidence="2 3">
    <name type="scientific">Sellimonas catena</name>
    <dbReference type="NCBI Taxonomy" id="2994035"/>
    <lineage>
        <taxon>Bacteria</taxon>
        <taxon>Bacillati</taxon>
        <taxon>Bacillota</taxon>
        <taxon>Clostridia</taxon>
        <taxon>Lachnospirales</taxon>
        <taxon>Lachnospiraceae</taxon>
        <taxon>Sellimonas</taxon>
    </lineage>
</organism>
<dbReference type="GO" id="GO:0016747">
    <property type="term" value="F:acyltransferase activity, transferring groups other than amino-acyl groups"/>
    <property type="evidence" value="ECO:0007669"/>
    <property type="project" value="InterPro"/>
</dbReference>
<accession>A0A9W6FHD2</accession>
<dbReference type="InterPro" id="IPR000182">
    <property type="entry name" value="GNAT_dom"/>
</dbReference>
<reference evidence="2" key="2">
    <citation type="submission" date="2022-11" db="EMBL/GenBank/DDBJ databases">
        <title>Draft genome sequence of Sellimonas catena strain 18CBH55.</title>
        <authorList>
            <person name="Hisatomi A."/>
            <person name="Ohkuma M."/>
            <person name="Sakamoto M."/>
        </authorList>
    </citation>
    <scope>NUCLEOTIDE SEQUENCE</scope>
    <source>
        <strain evidence="2">18CBH55</strain>
    </source>
</reference>